<evidence type="ECO:0000256" key="2">
    <source>
        <dbReference type="ARBA" id="ARBA00022946"/>
    </source>
</evidence>
<comment type="subcellular location">
    <subcellularLocation>
        <location evidence="1">Mitochondrion matrix</location>
    </subcellularLocation>
</comment>
<evidence type="ECO:0000256" key="6">
    <source>
        <dbReference type="SAM" id="MobiDB-lite"/>
    </source>
</evidence>
<keyword evidence="3" id="KW-0496">Mitochondrion</keyword>
<evidence type="ECO:0000256" key="3">
    <source>
        <dbReference type="ARBA" id="ARBA00023128"/>
    </source>
</evidence>
<evidence type="ECO:0000313" key="8">
    <source>
        <dbReference type="EMBL" id="QIW94846.1"/>
    </source>
</evidence>
<reference evidence="8 9" key="1">
    <citation type="journal article" date="2016" name="Sci. Rep.">
        <title>Peltaster fructicola genome reveals evolution from an invasive phytopathogen to an ectophytic parasite.</title>
        <authorList>
            <person name="Xu C."/>
            <person name="Chen H."/>
            <person name="Gleason M.L."/>
            <person name="Xu J.R."/>
            <person name="Liu H."/>
            <person name="Zhang R."/>
            <person name="Sun G."/>
        </authorList>
    </citation>
    <scope>NUCLEOTIDE SEQUENCE [LARGE SCALE GENOMIC DNA]</scope>
    <source>
        <strain evidence="8 9">LNHT1506</strain>
    </source>
</reference>
<feature type="region of interest" description="Disordered" evidence="6">
    <location>
        <begin position="21"/>
        <end position="45"/>
    </location>
</feature>
<gene>
    <name evidence="8" type="ORF">AMS68_000364</name>
</gene>
<dbReference type="Proteomes" id="UP000503462">
    <property type="component" value="Chromosome 1"/>
</dbReference>
<dbReference type="PANTHER" id="PTHR22602:SF0">
    <property type="entry name" value="TRANSFERASE CAF17, MITOCHONDRIAL-RELATED"/>
    <property type="match status" value="1"/>
</dbReference>
<dbReference type="OrthoDB" id="191995at2759"/>
<feature type="region of interest" description="Disordered" evidence="6">
    <location>
        <begin position="287"/>
        <end position="314"/>
    </location>
</feature>
<name>A0A6H0XJE2_9PEZI</name>
<comment type="similarity">
    <text evidence="4">Belongs to the GcvT family. CAF17/IBA57 subfamily.</text>
</comment>
<dbReference type="GO" id="GO:0016226">
    <property type="term" value="P:iron-sulfur cluster assembly"/>
    <property type="evidence" value="ECO:0007669"/>
    <property type="project" value="TreeGrafter"/>
</dbReference>
<dbReference type="InterPro" id="IPR057460">
    <property type="entry name" value="CAF17_C"/>
</dbReference>
<dbReference type="InterPro" id="IPR027266">
    <property type="entry name" value="TrmE/GcvT-like"/>
</dbReference>
<feature type="domain" description="CAF17 C-terminal" evidence="7">
    <location>
        <begin position="273"/>
        <end position="376"/>
    </location>
</feature>
<dbReference type="Gene3D" id="3.30.1360.120">
    <property type="entry name" value="Probable tRNA modification gtpase trme, domain 1"/>
    <property type="match status" value="1"/>
</dbReference>
<evidence type="ECO:0000256" key="1">
    <source>
        <dbReference type="ARBA" id="ARBA00004305"/>
    </source>
</evidence>
<keyword evidence="2" id="KW-0809">Transit peptide</keyword>
<evidence type="ECO:0000259" key="7">
    <source>
        <dbReference type="Pfam" id="PF25455"/>
    </source>
</evidence>
<dbReference type="SUPFAM" id="SSF103025">
    <property type="entry name" value="Folate-binding domain"/>
    <property type="match status" value="1"/>
</dbReference>
<dbReference type="AlphaFoldDB" id="A0A6H0XJE2"/>
<feature type="compositionally biased region" description="Pro residues" evidence="6">
    <location>
        <begin position="33"/>
        <end position="42"/>
    </location>
</feature>
<dbReference type="PANTHER" id="PTHR22602">
    <property type="entry name" value="TRANSFERASE CAF17, MITOCHONDRIAL-RELATED"/>
    <property type="match status" value="1"/>
</dbReference>
<protein>
    <recommendedName>
        <fullName evidence="5">Iron-sulfur cluster assembly factor IBA57 homolog, mitochondrial</fullName>
    </recommendedName>
</protein>
<dbReference type="GO" id="GO:0005759">
    <property type="term" value="C:mitochondrial matrix"/>
    <property type="evidence" value="ECO:0007669"/>
    <property type="project" value="UniProtKB-SubCell"/>
</dbReference>
<sequence>MSFTLSQRSICTRCLHSTQRHRKVRQLSTQSIPPSPPPPPPATGAAKLSNRRLVSLHGPDAPKFLQGIITNSVSVDRTAGNGFFAAFLTAQGKVLNDVFIYPTIGSRWQKDHHDDGDQGFLVEVDSEQAELLFKHLKRHKLRSKFKLRQLEVEELDVWSVWREDDRWTQHTHARSNNEILSLQDCRAPGMGQRLLLPPTTSSPELDGVQEAPLAAYTIRRYLRGIAEGQSEIPREESLPMNYNFDLMGGIDFKKGCYIGQELTIRTHHTGVVRRRVLPVSLYDAASQPPTEPIYDPQSTAHAAEGNTDIKKASSKKRATGKLIASVGNVGLALCRLEQMSDLVVTSEGNSFDPAEKFVVEAQDGQVTGIQPFVPDWVRGRIREPRVQRRVE</sequence>
<organism evidence="8 9">
    <name type="scientific">Peltaster fructicola</name>
    <dbReference type="NCBI Taxonomy" id="286661"/>
    <lineage>
        <taxon>Eukaryota</taxon>
        <taxon>Fungi</taxon>
        <taxon>Dikarya</taxon>
        <taxon>Ascomycota</taxon>
        <taxon>Pezizomycotina</taxon>
        <taxon>Dothideomycetes</taxon>
        <taxon>Dothideomycetes incertae sedis</taxon>
        <taxon>Peltaster</taxon>
    </lineage>
</organism>
<evidence type="ECO:0000256" key="4">
    <source>
        <dbReference type="ARBA" id="ARBA00093447"/>
    </source>
</evidence>
<dbReference type="InterPro" id="IPR017703">
    <property type="entry name" value="YgfZ/GCV_T_CS"/>
</dbReference>
<dbReference type="EMBL" id="CP051139">
    <property type="protein sequence ID" value="QIW94846.1"/>
    <property type="molecule type" value="Genomic_DNA"/>
</dbReference>
<keyword evidence="9" id="KW-1185">Reference proteome</keyword>
<proteinExistence type="inferred from homology"/>
<dbReference type="Pfam" id="PF25455">
    <property type="entry name" value="Beta-barrel_CAF17_C"/>
    <property type="match status" value="1"/>
</dbReference>
<evidence type="ECO:0000313" key="9">
    <source>
        <dbReference type="Proteomes" id="UP000503462"/>
    </source>
</evidence>
<dbReference type="InterPro" id="IPR045179">
    <property type="entry name" value="YgfZ/GcvT"/>
</dbReference>
<evidence type="ECO:0000256" key="5">
    <source>
        <dbReference type="ARBA" id="ARBA00093637"/>
    </source>
</evidence>
<dbReference type="NCBIfam" id="TIGR03317">
    <property type="entry name" value="ygfZ_signature"/>
    <property type="match status" value="1"/>
</dbReference>
<accession>A0A6H0XJE2</accession>